<dbReference type="InterPro" id="IPR050202">
    <property type="entry name" value="Cyt/Deoxycyt_deaminase"/>
</dbReference>
<keyword evidence="6 14" id="KW-0479">Metal-binding</keyword>
<feature type="binding site" evidence="14">
    <location>
        <position position="111"/>
    </location>
    <ligand>
        <name>Zn(2+)</name>
        <dbReference type="ChEBI" id="CHEBI:29105"/>
        <note>catalytic</note>
    </ligand>
</feature>
<keyword evidence="8 14" id="KW-0862">Zinc</keyword>
<evidence type="ECO:0000256" key="10">
    <source>
        <dbReference type="ARBA" id="ARBA00049252"/>
    </source>
</evidence>
<dbReference type="SUPFAM" id="SSF53927">
    <property type="entry name" value="Cytidine deaminase-like"/>
    <property type="match status" value="1"/>
</dbReference>
<dbReference type="GO" id="GO:0005829">
    <property type="term" value="C:cytosol"/>
    <property type="evidence" value="ECO:0007669"/>
    <property type="project" value="TreeGrafter"/>
</dbReference>
<evidence type="ECO:0000256" key="12">
    <source>
        <dbReference type="PIRSR" id="PIRSR606262-1"/>
    </source>
</evidence>
<comment type="catalytic activity">
    <reaction evidence="10 15">
        <text>2'-deoxycytidine + H2O + H(+) = 2'-deoxyuridine + NH4(+)</text>
        <dbReference type="Rhea" id="RHEA:13433"/>
        <dbReference type="ChEBI" id="CHEBI:15377"/>
        <dbReference type="ChEBI" id="CHEBI:15378"/>
        <dbReference type="ChEBI" id="CHEBI:15698"/>
        <dbReference type="ChEBI" id="CHEBI:16450"/>
        <dbReference type="ChEBI" id="CHEBI:28938"/>
        <dbReference type="EC" id="3.5.4.5"/>
    </reaction>
</comment>
<dbReference type="EMBL" id="CP041345">
    <property type="protein sequence ID" value="QKG80585.1"/>
    <property type="molecule type" value="Genomic_DNA"/>
</dbReference>
<dbReference type="KEGG" id="ttz:FHG85_09985"/>
<comment type="cofactor">
    <cofactor evidence="1 14 15">
        <name>Zn(2+)</name>
        <dbReference type="ChEBI" id="CHEBI:29105"/>
    </cofactor>
</comment>
<dbReference type="GO" id="GO:0004126">
    <property type="term" value="F:cytidine deaminase activity"/>
    <property type="evidence" value="ECO:0007669"/>
    <property type="project" value="UniProtKB-UniRule"/>
</dbReference>
<feature type="binding site" evidence="14">
    <location>
        <position position="108"/>
    </location>
    <ligand>
        <name>Zn(2+)</name>
        <dbReference type="ChEBI" id="CHEBI:29105"/>
        <note>catalytic</note>
    </ligand>
</feature>
<proteinExistence type="inferred from homology"/>
<dbReference type="GO" id="GO:0072527">
    <property type="term" value="P:pyrimidine-containing compound metabolic process"/>
    <property type="evidence" value="ECO:0007669"/>
    <property type="project" value="UniProtKB-ARBA"/>
</dbReference>
<dbReference type="RefSeq" id="WP_173075451.1">
    <property type="nucleotide sequence ID" value="NZ_CP041345.1"/>
</dbReference>
<feature type="binding site" evidence="13">
    <location>
        <begin position="58"/>
        <end position="64"/>
    </location>
    <ligand>
        <name>substrate</name>
    </ligand>
</feature>
<evidence type="ECO:0000256" key="2">
    <source>
        <dbReference type="ARBA" id="ARBA00003949"/>
    </source>
</evidence>
<dbReference type="PROSITE" id="PS00903">
    <property type="entry name" value="CYT_DCMP_DEAMINASES_1"/>
    <property type="match status" value="1"/>
</dbReference>
<dbReference type="InterPro" id="IPR006262">
    <property type="entry name" value="Cyt_deam_tetra"/>
</dbReference>
<dbReference type="GO" id="GO:0042802">
    <property type="term" value="F:identical protein binding"/>
    <property type="evidence" value="ECO:0007669"/>
    <property type="project" value="UniProtKB-ARBA"/>
</dbReference>
<keyword evidence="7 15" id="KW-0378">Hydrolase</keyword>
<dbReference type="Gene3D" id="3.40.140.10">
    <property type="entry name" value="Cytidine Deaminase, domain 2"/>
    <property type="match status" value="1"/>
</dbReference>
<evidence type="ECO:0000313" key="18">
    <source>
        <dbReference type="Proteomes" id="UP000500961"/>
    </source>
</evidence>
<dbReference type="PANTHER" id="PTHR11644:SF2">
    <property type="entry name" value="CYTIDINE DEAMINASE"/>
    <property type="match status" value="1"/>
</dbReference>
<evidence type="ECO:0000256" key="1">
    <source>
        <dbReference type="ARBA" id="ARBA00001947"/>
    </source>
</evidence>
<dbReference type="AlphaFoldDB" id="A0A7D4CS51"/>
<evidence type="ECO:0000256" key="13">
    <source>
        <dbReference type="PIRSR" id="PIRSR606262-2"/>
    </source>
</evidence>
<name>A0A7D4CS51_9BACT</name>
<dbReference type="GO" id="GO:0055086">
    <property type="term" value="P:nucleobase-containing small molecule metabolic process"/>
    <property type="evidence" value="ECO:0007669"/>
    <property type="project" value="UniProtKB-ARBA"/>
</dbReference>
<evidence type="ECO:0000256" key="9">
    <source>
        <dbReference type="ARBA" id="ARBA00032005"/>
    </source>
</evidence>
<evidence type="ECO:0000256" key="4">
    <source>
        <dbReference type="ARBA" id="ARBA00012783"/>
    </source>
</evidence>
<evidence type="ECO:0000256" key="8">
    <source>
        <dbReference type="ARBA" id="ARBA00022833"/>
    </source>
</evidence>
<feature type="active site" description="Proton donor" evidence="12">
    <location>
        <position position="71"/>
    </location>
</feature>
<protein>
    <recommendedName>
        <fullName evidence="5 15">Cytidine deaminase</fullName>
        <ecNumber evidence="4 15">3.5.4.5</ecNumber>
    </recommendedName>
    <alternativeName>
        <fullName evidence="9 15">Cytidine aminohydrolase</fullName>
    </alternativeName>
</protein>
<evidence type="ECO:0000256" key="6">
    <source>
        <dbReference type="ARBA" id="ARBA00022723"/>
    </source>
</evidence>
<evidence type="ECO:0000256" key="3">
    <source>
        <dbReference type="ARBA" id="ARBA00006576"/>
    </source>
</evidence>
<accession>A0A7D4CS51</accession>
<feature type="binding site" evidence="14">
    <location>
        <position position="69"/>
    </location>
    <ligand>
        <name>Zn(2+)</name>
        <dbReference type="ChEBI" id="CHEBI:29105"/>
        <note>catalytic</note>
    </ligand>
</feature>
<evidence type="ECO:0000256" key="14">
    <source>
        <dbReference type="PIRSR" id="PIRSR606262-3"/>
    </source>
</evidence>
<dbReference type="NCBIfam" id="TIGR01354">
    <property type="entry name" value="cyt_deam_tetra"/>
    <property type="match status" value="1"/>
</dbReference>
<dbReference type="Pfam" id="PF00383">
    <property type="entry name" value="dCMP_cyt_deam_1"/>
    <property type="match status" value="1"/>
</dbReference>
<evidence type="ECO:0000313" key="17">
    <source>
        <dbReference type="EMBL" id="QKG80585.1"/>
    </source>
</evidence>
<evidence type="ECO:0000256" key="15">
    <source>
        <dbReference type="RuleBase" id="RU364006"/>
    </source>
</evidence>
<dbReference type="GO" id="GO:0008270">
    <property type="term" value="F:zinc ion binding"/>
    <property type="evidence" value="ECO:0007669"/>
    <property type="project" value="UniProtKB-UniRule"/>
</dbReference>
<dbReference type="EC" id="3.5.4.5" evidence="4 15"/>
<comment type="similarity">
    <text evidence="3 15">Belongs to the cytidine and deoxycytidylate deaminase family.</text>
</comment>
<dbReference type="InterPro" id="IPR016193">
    <property type="entry name" value="Cytidine_deaminase-like"/>
</dbReference>
<feature type="domain" description="CMP/dCMP-type deaminase" evidence="16">
    <location>
        <begin position="17"/>
        <end position="153"/>
    </location>
</feature>
<evidence type="ECO:0000259" key="16">
    <source>
        <dbReference type="PROSITE" id="PS51747"/>
    </source>
</evidence>
<comment type="function">
    <text evidence="2 15">This enzyme scavenges exogenous and endogenous cytidine and 2'-deoxycytidine for UMP synthesis.</text>
</comment>
<dbReference type="PANTHER" id="PTHR11644">
    <property type="entry name" value="CYTIDINE DEAMINASE"/>
    <property type="match status" value="1"/>
</dbReference>
<evidence type="ECO:0000256" key="11">
    <source>
        <dbReference type="ARBA" id="ARBA00049558"/>
    </source>
</evidence>
<dbReference type="PROSITE" id="PS51747">
    <property type="entry name" value="CYT_DCMP_DEAMINASES_2"/>
    <property type="match status" value="1"/>
</dbReference>
<evidence type="ECO:0000256" key="5">
    <source>
        <dbReference type="ARBA" id="ARBA00018266"/>
    </source>
</evidence>
<dbReference type="NCBIfam" id="NF004064">
    <property type="entry name" value="PRK05578.1"/>
    <property type="match status" value="1"/>
</dbReference>
<gene>
    <name evidence="17" type="primary">cdd</name>
    <name evidence="17" type="ORF">FHG85_09985</name>
</gene>
<dbReference type="CDD" id="cd01283">
    <property type="entry name" value="cytidine_deaminase"/>
    <property type="match status" value="1"/>
</dbReference>
<keyword evidence="18" id="KW-1185">Reference proteome</keyword>
<reference evidence="17 18" key="1">
    <citation type="submission" date="2019-07" db="EMBL/GenBank/DDBJ databases">
        <title>Thalassofilum flectens gen. nov., sp. nov., a novel moderate thermophilic anaerobe from a shallow sea hot spring in Kunashir Island (Russia), representing a new family in the order Bacteroidales, and proposal of Thalassofilacea fam. nov.</title>
        <authorList>
            <person name="Kochetkova T.V."/>
            <person name="Podosokorskaya O.A."/>
            <person name="Novikov A."/>
            <person name="Elcheninov A.G."/>
            <person name="Toshchakov S.V."/>
            <person name="Kublanov I.V."/>
        </authorList>
    </citation>
    <scope>NUCLEOTIDE SEQUENCE [LARGE SCALE GENOMIC DNA]</scope>
    <source>
        <strain evidence="17 18">38-H</strain>
    </source>
</reference>
<dbReference type="InterPro" id="IPR016192">
    <property type="entry name" value="APOBEC/CMP_deaminase_Zn-bd"/>
</dbReference>
<sequence>MLTIDYKELTVSDGMENWERELIEKAKDALSGSYSPYSHFRVGAAVLLENGEVITGSNQENGAYPSGLCAERVALFYAGSKYPNVPIKAMAVVASSGDGITKNPISPCGACRQVMLEYQNISKKAYPVYMVGENKIIRVSDVKDLLPFSFTNVDDVDNTK</sequence>
<comment type="catalytic activity">
    <reaction evidence="11 15">
        <text>cytidine + H2O + H(+) = uridine + NH4(+)</text>
        <dbReference type="Rhea" id="RHEA:16069"/>
        <dbReference type="ChEBI" id="CHEBI:15377"/>
        <dbReference type="ChEBI" id="CHEBI:15378"/>
        <dbReference type="ChEBI" id="CHEBI:16704"/>
        <dbReference type="ChEBI" id="CHEBI:17562"/>
        <dbReference type="ChEBI" id="CHEBI:28938"/>
        <dbReference type="EC" id="3.5.4.5"/>
    </reaction>
</comment>
<dbReference type="Proteomes" id="UP000500961">
    <property type="component" value="Chromosome"/>
</dbReference>
<evidence type="ECO:0000256" key="7">
    <source>
        <dbReference type="ARBA" id="ARBA00022801"/>
    </source>
</evidence>
<dbReference type="InterPro" id="IPR002125">
    <property type="entry name" value="CMP_dCMP_dom"/>
</dbReference>
<organism evidence="17 18">
    <name type="scientific">Tenuifilum thalassicum</name>
    <dbReference type="NCBI Taxonomy" id="2590900"/>
    <lineage>
        <taxon>Bacteria</taxon>
        <taxon>Pseudomonadati</taxon>
        <taxon>Bacteroidota</taxon>
        <taxon>Bacteroidia</taxon>
        <taxon>Bacteroidales</taxon>
        <taxon>Tenuifilaceae</taxon>
        <taxon>Tenuifilum</taxon>
    </lineage>
</organism>